<feature type="region of interest" description="Disordered" evidence="1">
    <location>
        <begin position="483"/>
        <end position="568"/>
    </location>
</feature>
<accession>A0A6A6VJ43</accession>
<feature type="compositionally biased region" description="Basic and acidic residues" evidence="1">
    <location>
        <begin position="366"/>
        <end position="389"/>
    </location>
</feature>
<evidence type="ECO:0000259" key="2">
    <source>
        <dbReference type="PROSITE" id="PS50812"/>
    </source>
</evidence>
<sequence length="568" mass="61848">MADEAVSPTTVDVPKTVEEDTRVSDAPVDTGAAEAEPAPSGDVASSAAAAEASAPSPSKQDAPADDTNTSEAPAATEAGESLGGVVPRLSCTAAPQKAVATPKASNRRKSGAGVKSAKKKAGPKLVLDAKPGNMYMVSMTGYPAWPVVICDEDMLPESLLSKRPVSAVRIDGTYRDDFKDDGKHVKDRRYAIMFLGTNEFAWEVNTSLQPIDIEKIKSEVEAGNNGKRKKTRALWEAYQVAAEEHDLDWFKSMLMAHEQALAKDLEEQAEKAAEDAKKQDLKEKKAKRKSTATVKDDDTDMEDADAAEQPTSKKAKGTKRKKQEETDDEQPEKPVKTPKMKVKLNNKPPKEASTAKKETKRKTKATKSESEESEPKPEEKVLSPEEQREKQHKQILYLRHRLQKGFLSRNEPPQEAEMASMNDYLKQLEEHKDLEAENIVKTKIHKVLKGIVKLDSIPKEDVYNFKKRCLDTLKSWDSVLHSAAAAPNTNGVKEGDEKSAEVAKADEGSPMDTSDKPVNGTEEVKAEAADTDVAMKDAPAETAAPEETKSEETKPAEAEAGTANGTTA</sequence>
<proteinExistence type="predicted"/>
<dbReference type="InterPro" id="IPR000313">
    <property type="entry name" value="PWWP_dom"/>
</dbReference>
<dbReference type="EMBL" id="MU006563">
    <property type="protein sequence ID" value="KAF2750632.1"/>
    <property type="molecule type" value="Genomic_DNA"/>
</dbReference>
<reference evidence="3" key="1">
    <citation type="journal article" date="2020" name="Stud. Mycol.">
        <title>101 Dothideomycetes genomes: a test case for predicting lifestyles and emergence of pathogens.</title>
        <authorList>
            <person name="Haridas S."/>
            <person name="Albert R."/>
            <person name="Binder M."/>
            <person name="Bloem J."/>
            <person name="Labutti K."/>
            <person name="Salamov A."/>
            <person name="Andreopoulos B."/>
            <person name="Baker S."/>
            <person name="Barry K."/>
            <person name="Bills G."/>
            <person name="Bluhm B."/>
            <person name="Cannon C."/>
            <person name="Castanera R."/>
            <person name="Culley D."/>
            <person name="Daum C."/>
            <person name="Ezra D."/>
            <person name="Gonzalez J."/>
            <person name="Henrissat B."/>
            <person name="Kuo A."/>
            <person name="Liang C."/>
            <person name="Lipzen A."/>
            <person name="Lutzoni F."/>
            <person name="Magnuson J."/>
            <person name="Mondo S."/>
            <person name="Nolan M."/>
            <person name="Ohm R."/>
            <person name="Pangilinan J."/>
            <person name="Park H.-J."/>
            <person name="Ramirez L."/>
            <person name="Alfaro M."/>
            <person name="Sun H."/>
            <person name="Tritt A."/>
            <person name="Yoshinaga Y."/>
            <person name="Zwiers L.-H."/>
            <person name="Turgeon B."/>
            <person name="Goodwin S."/>
            <person name="Spatafora J."/>
            <person name="Crous P."/>
            <person name="Grigoriev I."/>
        </authorList>
    </citation>
    <scope>NUCLEOTIDE SEQUENCE</scope>
    <source>
        <strain evidence="3">CBS 119925</strain>
    </source>
</reference>
<feature type="compositionally biased region" description="Acidic residues" evidence="1">
    <location>
        <begin position="297"/>
        <end position="306"/>
    </location>
</feature>
<feature type="region of interest" description="Disordered" evidence="1">
    <location>
        <begin position="1"/>
        <end position="84"/>
    </location>
</feature>
<organism evidence="3 4">
    <name type="scientific">Sporormia fimetaria CBS 119925</name>
    <dbReference type="NCBI Taxonomy" id="1340428"/>
    <lineage>
        <taxon>Eukaryota</taxon>
        <taxon>Fungi</taxon>
        <taxon>Dikarya</taxon>
        <taxon>Ascomycota</taxon>
        <taxon>Pezizomycotina</taxon>
        <taxon>Dothideomycetes</taxon>
        <taxon>Pleosporomycetidae</taxon>
        <taxon>Pleosporales</taxon>
        <taxon>Sporormiaceae</taxon>
        <taxon>Sporormia</taxon>
    </lineage>
</organism>
<feature type="compositionally biased region" description="Basic and acidic residues" evidence="1">
    <location>
        <begin position="522"/>
        <end position="539"/>
    </location>
</feature>
<gene>
    <name evidence="3" type="ORF">M011DRAFT_395504</name>
</gene>
<keyword evidence="4" id="KW-1185">Reference proteome</keyword>
<protein>
    <recommendedName>
        <fullName evidence="2">PWWP domain-containing protein</fullName>
    </recommendedName>
</protein>
<dbReference type="Proteomes" id="UP000799440">
    <property type="component" value="Unassembled WGS sequence"/>
</dbReference>
<feature type="compositionally biased region" description="Basic and acidic residues" evidence="1">
    <location>
        <begin position="267"/>
        <end position="283"/>
    </location>
</feature>
<dbReference type="SUPFAM" id="SSF63748">
    <property type="entry name" value="Tudor/PWWP/MBT"/>
    <property type="match status" value="1"/>
</dbReference>
<feature type="compositionally biased region" description="Basic and acidic residues" evidence="1">
    <location>
        <begin position="546"/>
        <end position="557"/>
    </location>
</feature>
<name>A0A6A6VJ43_9PLEO</name>
<dbReference type="Pfam" id="PF00855">
    <property type="entry name" value="PWWP"/>
    <property type="match status" value="1"/>
</dbReference>
<feature type="compositionally biased region" description="Basic residues" evidence="1">
    <location>
        <begin position="105"/>
        <end position="121"/>
    </location>
</feature>
<evidence type="ECO:0000256" key="1">
    <source>
        <dbReference type="SAM" id="MobiDB-lite"/>
    </source>
</evidence>
<feature type="domain" description="PWWP" evidence="2">
    <location>
        <begin position="131"/>
        <end position="202"/>
    </location>
</feature>
<feature type="compositionally biased region" description="Basic and acidic residues" evidence="1">
    <location>
        <begin position="348"/>
        <end position="357"/>
    </location>
</feature>
<evidence type="ECO:0000313" key="3">
    <source>
        <dbReference type="EMBL" id="KAF2750632.1"/>
    </source>
</evidence>
<dbReference type="OrthoDB" id="62853at2759"/>
<feature type="region of interest" description="Disordered" evidence="1">
    <location>
        <begin position="267"/>
        <end position="393"/>
    </location>
</feature>
<feature type="compositionally biased region" description="Low complexity" evidence="1">
    <location>
        <begin position="37"/>
        <end position="58"/>
    </location>
</feature>
<feature type="compositionally biased region" description="Low complexity" evidence="1">
    <location>
        <begin position="558"/>
        <end position="568"/>
    </location>
</feature>
<dbReference type="SMART" id="SM00293">
    <property type="entry name" value="PWWP"/>
    <property type="match status" value="1"/>
</dbReference>
<feature type="region of interest" description="Disordered" evidence="1">
    <location>
        <begin position="96"/>
        <end position="121"/>
    </location>
</feature>
<dbReference type="Gene3D" id="2.30.30.140">
    <property type="match status" value="1"/>
</dbReference>
<evidence type="ECO:0000313" key="4">
    <source>
        <dbReference type="Proteomes" id="UP000799440"/>
    </source>
</evidence>
<feature type="compositionally biased region" description="Basic and acidic residues" evidence="1">
    <location>
        <begin position="493"/>
        <end position="507"/>
    </location>
</feature>
<dbReference type="PROSITE" id="PS50812">
    <property type="entry name" value="PWWP"/>
    <property type="match status" value="1"/>
</dbReference>
<dbReference type="AlphaFoldDB" id="A0A6A6VJ43"/>